<evidence type="ECO:0000313" key="2">
    <source>
        <dbReference type="EMBL" id="KAJ9546489.1"/>
    </source>
</evidence>
<comment type="caution">
    <text evidence="2">The sequence shown here is derived from an EMBL/GenBank/DDBJ whole genome shotgun (WGS) entry which is preliminary data.</text>
</comment>
<keyword evidence="3" id="KW-1185">Reference proteome</keyword>
<dbReference type="CDD" id="cd00303">
    <property type="entry name" value="retropepsin_like"/>
    <property type="match status" value="1"/>
</dbReference>
<dbReference type="Proteomes" id="UP001172457">
    <property type="component" value="Chromosome 5"/>
</dbReference>
<accession>A0AA38SR58</accession>
<evidence type="ECO:0000256" key="1">
    <source>
        <dbReference type="SAM" id="MobiDB-lite"/>
    </source>
</evidence>
<dbReference type="EMBL" id="JARYMX010000005">
    <property type="protein sequence ID" value="KAJ9546489.1"/>
    <property type="molecule type" value="Genomic_DNA"/>
</dbReference>
<sequence>MDVKMDTESDDGFWDDLELFLEEDANPKNQKEEQQIDGMVTEKIDSMDQLVIQPKVLVWKTLGVSYTSRADRAALNLMPISYCRDVRITSLKPTTNQIRGVNVESSAPIGIAENVPIQVGNFIFPTDFMVANLSANTNVPIIFGRVFLHTDESIIDMRTRTLSIGHRDKRMKFAPKGRYLRPVFESFFRKTESKDGSPKASTSGSTKKGYRNKKKGPSFGRA</sequence>
<gene>
    <name evidence="2" type="ORF">OSB04_019032</name>
</gene>
<name>A0AA38SR58_9ASTR</name>
<organism evidence="2 3">
    <name type="scientific">Centaurea solstitialis</name>
    <name type="common">yellow star-thistle</name>
    <dbReference type="NCBI Taxonomy" id="347529"/>
    <lineage>
        <taxon>Eukaryota</taxon>
        <taxon>Viridiplantae</taxon>
        <taxon>Streptophyta</taxon>
        <taxon>Embryophyta</taxon>
        <taxon>Tracheophyta</taxon>
        <taxon>Spermatophyta</taxon>
        <taxon>Magnoliopsida</taxon>
        <taxon>eudicotyledons</taxon>
        <taxon>Gunneridae</taxon>
        <taxon>Pentapetalae</taxon>
        <taxon>asterids</taxon>
        <taxon>campanulids</taxon>
        <taxon>Asterales</taxon>
        <taxon>Asteraceae</taxon>
        <taxon>Carduoideae</taxon>
        <taxon>Cardueae</taxon>
        <taxon>Centaureinae</taxon>
        <taxon>Centaurea</taxon>
    </lineage>
</organism>
<proteinExistence type="predicted"/>
<evidence type="ECO:0000313" key="3">
    <source>
        <dbReference type="Proteomes" id="UP001172457"/>
    </source>
</evidence>
<protein>
    <submittedName>
        <fullName evidence="2">Uncharacterized protein</fullName>
    </submittedName>
</protein>
<dbReference type="Gene3D" id="2.40.70.10">
    <property type="entry name" value="Acid Proteases"/>
    <property type="match status" value="1"/>
</dbReference>
<dbReference type="InterPro" id="IPR021109">
    <property type="entry name" value="Peptidase_aspartic_dom_sf"/>
</dbReference>
<feature type="region of interest" description="Disordered" evidence="1">
    <location>
        <begin position="190"/>
        <end position="222"/>
    </location>
</feature>
<dbReference type="PANTHER" id="PTHR33067">
    <property type="entry name" value="RNA-DIRECTED DNA POLYMERASE-RELATED"/>
    <property type="match status" value="1"/>
</dbReference>
<reference evidence="2" key="1">
    <citation type="submission" date="2023-03" db="EMBL/GenBank/DDBJ databases">
        <title>Chromosome-scale reference genome and RAD-based genetic map of yellow starthistle (Centaurea solstitialis) reveal putative structural variation and QTLs associated with invader traits.</title>
        <authorList>
            <person name="Reatini B."/>
            <person name="Cang F.A."/>
            <person name="Jiang Q."/>
            <person name="Mckibben M.T.W."/>
            <person name="Barker M.S."/>
            <person name="Rieseberg L.H."/>
            <person name="Dlugosch K.M."/>
        </authorList>
    </citation>
    <scope>NUCLEOTIDE SEQUENCE</scope>
    <source>
        <strain evidence="2">CAN-66</strain>
        <tissue evidence="2">Leaf</tissue>
    </source>
</reference>
<dbReference type="AlphaFoldDB" id="A0AA38SR58"/>